<keyword evidence="8 9" id="KW-0378">Hydrolase</keyword>
<dbReference type="InterPro" id="IPR014306">
    <property type="entry name" value="Hydroxyisourate_hydrolase"/>
</dbReference>
<dbReference type="PROSITE" id="PS00769">
    <property type="entry name" value="TRANSTHYRETIN_2"/>
    <property type="match status" value="1"/>
</dbReference>
<dbReference type="PROSITE" id="PS00768">
    <property type="entry name" value="TRANSTHYRETIN_1"/>
    <property type="match status" value="1"/>
</dbReference>
<dbReference type="Proteomes" id="UP000746535">
    <property type="component" value="Unassembled WGS sequence"/>
</dbReference>
<dbReference type="InterPro" id="IPR036817">
    <property type="entry name" value="Transthyretin/HIU_hydrolase_sf"/>
</dbReference>
<dbReference type="InterPro" id="IPR023419">
    <property type="entry name" value="Transthyretin_CS"/>
</dbReference>
<organism evidence="11 12">
    <name type="scientific">Pseudomonas quercus</name>
    <dbReference type="NCBI Taxonomy" id="2722792"/>
    <lineage>
        <taxon>Bacteria</taxon>
        <taxon>Pseudomonadati</taxon>
        <taxon>Pseudomonadota</taxon>
        <taxon>Gammaproteobacteria</taxon>
        <taxon>Pseudomonadales</taxon>
        <taxon>Pseudomonadaceae</taxon>
        <taxon>Pseudomonas</taxon>
    </lineage>
</organism>
<proteinExistence type="inferred from homology"/>
<dbReference type="SUPFAM" id="SSF49472">
    <property type="entry name" value="Transthyretin (synonym: prealbumin)"/>
    <property type="match status" value="1"/>
</dbReference>
<dbReference type="PANTHER" id="PTHR10395">
    <property type="entry name" value="URICASE AND TRANSTHYRETIN-RELATED"/>
    <property type="match status" value="1"/>
</dbReference>
<evidence type="ECO:0000256" key="8">
    <source>
        <dbReference type="ARBA" id="ARBA00022801"/>
    </source>
</evidence>
<evidence type="ECO:0000313" key="12">
    <source>
        <dbReference type="Proteomes" id="UP000746535"/>
    </source>
</evidence>
<evidence type="ECO:0000256" key="6">
    <source>
        <dbReference type="ARBA" id="ARBA00017539"/>
    </source>
</evidence>
<dbReference type="EMBL" id="JAAVJI010000002">
    <property type="protein sequence ID" value="NJO99988.1"/>
    <property type="molecule type" value="Genomic_DNA"/>
</dbReference>
<dbReference type="RefSeq" id="WP_168081717.1">
    <property type="nucleotide sequence ID" value="NZ_JAAVJI010000002.1"/>
</dbReference>
<dbReference type="PANTHER" id="PTHR10395:SF7">
    <property type="entry name" value="5-HYDROXYISOURATE HYDROLASE"/>
    <property type="match status" value="1"/>
</dbReference>
<dbReference type="EC" id="3.5.2.17" evidence="5 9"/>
<dbReference type="InterPro" id="IPR023416">
    <property type="entry name" value="Transthyretin/HIU_hydrolase_d"/>
</dbReference>
<accession>A0ABX0YCK2</accession>
<sequence length="117" mass="12752">MGRLTTHVLDASRGCPGSGIDITLYRMDEGQLTWLASATTNADGRCDQPLLDGATYTSGIYQLHFQAGAYYRAQGVALTTPAFLDEVVLRFGIDATQAHYHVPLLLSPYSYSTYRGS</sequence>
<comment type="subunit">
    <text evidence="4 9">Homotetramer.</text>
</comment>
<evidence type="ECO:0000256" key="4">
    <source>
        <dbReference type="ARBA" id="ARBA00011881"/>
    </source>
</evidence>
<dbReference type="Gene3D" id="2.60.40.180">
    <property type="entry name" value="Transthyretin/hydroxyisourate hydrolase domain"/>
    <property type="match status" value="1"/>
</dbReference>
<comment type="function">
    <text evidence="2">Catalyzes the hydrolysis of 5-hydroxyisourate (HIU) to 2-oxo-4-hydroxy-4-carboxy-5-ureidoimidazoline (OHCU).</text>
</comment>
<feature type="domain" description="Transthyretin/hydroxyisourate hydrolase" evidence="10">
    <location>
        <begin position="4"/>
        <end position="116"/>
    </location>
</feature>
<name>A0ABX0YCK2_9PSED</name>
<evidence type="ECO:0000259" key="10">
    <source>
        <dbReference type="SMART" id="SM00095"/>
    </source>
</evidence>
<evidence type="ECO:0000313" key="11">
    <source>
        <dbReference type="EMBL" id="NJO99988.1"/>
    </source>
</evidence>
<evidence type="ECO:0000256" key="1">
    <source>
        <dbReference type="ARBA" id="ARBA00001043"/>
    </source>
</evidence>
<dbReference type="InterPro" id="IPR000895">
    <property type="entry name" value="Transthyretin/HIU_hydrolase"/>
</dbReference>
<keyword evidence="7 9" id="KW-0659">Purine metabolism</keyword>
<protein>
    <recommendedName>
        <fullName evidence="6 9">5-hydroxyisourate hydrolase</fullName>
        <shortName evidence="9">HIU hydrolase</shortName>
        <shortName evidence="9">HIUHase</shortName>
        <ecNumber evidence="5 9">3.5.2.17</ecNumber>
    </recommendedName>
</protein>
<gene>
    <name evidence="11" type="primary">uraH</name>
    <name evidence="11" type="ORF">HBH25_03825</name>
</gene>
<comment type="caution">
    <text evidence="11">The sequence shown here is derived from an EMBL/GenBank/DDBJ whole genome shotgun (WGS) entry which is preliminary data.</text>
</comment>
<dbReference type="NCBIfam" id="TIGR02962">
    <property type="entry name" value="hdxy_isourate"/>
    <property type="match status" value="1"/>
</dbReference>
<keyword evidence="12" id="KW-1185">Reference proteome</keyword>
<evidence type="ECO:0000256" key="5">
    <source>
        <dbReference type="ARBA" id="ARBA00012609"/>
    </source>
</evidence>
<dbReference type="PRINTS" id="PR00189">
    <property type="entry name" value="TRNSTHYRETIN"/>
</dbReference>
<evidence type="ECO:0000256" key="9">
    <source>
        <dbReference type="RuleBase" id="RU361270"/>
    </source>
</evidence>
<dbReference type="CDD" id="cd05822">
    <property type="entry name" value="TLP_HIUase"/>
    <property type="match status" value="1"/>
</dbReference>
<reference evidence="11 12" key="1">
    <citation type="submission" date="2020-03" db="EMBL/GenBank/DDBJ databases">
        <authorList>
            <person name="Wang L."/>
            <person name="He N."/>
            <person name="Li Y."/>
            <person name="Fang Y."/>
            <person name="Zhang F."/>
        </authorList>
    </citation>
    <scope>NUCLEOTIDE SEQUENCE [LARGE SCALE GENOMIC DNA]</scope>
    <source>
        <strain evidence="12">hsmgli-8</strain>
    </source>
</reference>
<dbReference type="Pfam" id="PF00576">
    <property type="entry name" value="Transthyretin"/>
    <property type="match status" value="1"/>
</dbReference>
<evidence type="ECO:0000256" key="2">
    <source>
        <dbReference type="ARBA" id="ARBA00002704"/>
    </source>
</evidence>
<comment type="catalytic activity">
    <reaction evidence="1 9">
        <text>5-hydroxyisourate + H2O = 5-hydroxy-2-oxo-4-ureido-2,5-dihydro-1H-imidazole-5-carboxylate + H(+)</text>
        <dbReference type="Rhea" id="RHEA:23736"/>
        <dbReference type="ChEBI" id="CHEBI:15377"/>
        <dbReference type="ChEBI" id="CHEBI:15378"/>
        <dbReference type="ChEBI" id="CHEBI:18072"/>
        <dbReference type="ChEBI" id="CHEBI:58639"/>
        <dbReference type="EC" id="3.5.2.17"/>
    </reaction>
</comment>
<evidence type="ECO:0000256" key="3">
    <source>
        <dbReference type="ARBA" id="ARBA00009850"/>
    </source>
</evidence>
<evidence type="ECO:0000256" key="7">
    <source>
        <dbReference type="ARBA" id="ARBA00022631"/>
    </source>
</evidence>
<dbReference type="GO" id="GO:0033971">
    <property type="term" value="F:hydroxyisourate hydrolase activity"/>
    <property type="evidence" value="ECO:0007669"/>
    <property type="project" value="UniProtKB-EC"/>
</dbReference>
<dbReference type="SMART" id="SM00095">
    <property type="entry name" value="TR_THY"/>
    <property type="match status" value="1"/>
</dbReference>
<dbReference type="InterPro" id="IPR023418">
    <property type="entry name" value="Thyroxine_BS"/>
</dbReference>
<comment type="similarity">
    <text evidence="3 9">Belongs to the transthyretin family. 5-hydroxyisourate hydrolase subfamily.</text>
</comment>